<dbReference type="EMBL" id="LT853697">
    <property type="protein sequence ID" value="SMQ51445.1"/>
    <property type="molecule type" value="Genomic_DNA"/>
</dbReference>
<gene>
    <name evidence="7" type="ORF">ZT3D7_G6598</name>
</gene>
<evidence type="ECO:0000256" key="1">
    <source>
        <dbReference type="ARBA" id="ARBA00001933"/>
    </source>
</evidence>
<dbReference type="Gene3D" id="3.30.470.10">
    <property type="match status" value="1"/>
</dbReference>
<dbReference type="PANTHER" id="PTHR42825:SF2">
    <property type="entry name" value="BRANCHED-CHAIN-AMINO-ACID AMINOTRANSFERASE 3, CHLOROPLASTIC-RELATED"/>
    <property type="match status" value="1"/>
</dbReference>
<dbReference type="SUPFAM" id="SSF56752">
    <property type="entry name" value="D-aminoacid aminotransferase-like PLP-dependent enzymes"/>
    <property type="match status" value="1"/>
</dbReference>
<reference evidence="7 8" key="1">
    <citation type="submission" date="2016-06" db="EMBL/GenBank/DDBJ databases">
        <authorList>
            <person name="Kjaerup R.B."/>
            <person name="Dalgaard T.S."/>
            <person name="Juul-Madsen H.R."/>
        </authorList>
    </citation>
    <scope>NUCLEOTIDE SEQUENCE [LARGE SCALE GENOMIC DNA]</scope>
</reference>
<dbReference type="STRING" id="1276538.A0A1X7RVP0"/>
<evidence type="ECO:0000256" key="2">
    <source>
        <dbReference type="ARBA" id="ARBA00009320"/>
    </source>
</evidence>
<name>A0A1X7RVP0_ZYMT9</name>
<keyword evidence="5" id="KW-0663">Pyridoxal phosphate</keyword>
<evidence type="ECO:0000313" key="7">
    <source>
        <dbReference type="EMBL" id="SMQ51445.1"/>
    </source>
</evidence>
<proteinExistence type="inferred from homology"/>
<keyword evidence="4" id="KW-0808">Transferase</keyword>
<dbReference type="PIRSF" id="PIRSF006468">
    <property type="entry name" value="BCAT1"/>
    <property type="match status" value="1"/>
</dbReference>
<dbReference type="InterPro" id="IPR043132">
    <property type="entry name" value="BCAT-like_C"/>
</dbReference>
<dbReference type="AlphaFoldDB" id="A0A1X7RVP0"/>
<evidence type="ECO:0000256" key="3">
    <source>
        <dbReference type="ARBA" id="ARBA00022576"/>
    </source>
</evidence>
<evidence type="ECO:0000256" key="4">
    <source>
        <dbReference type="ARBA" id="ARBA00022679"/>
    </source>
</evidence>
<keyword evidence="3" id="KW-0032">Aminotransferase</keyword>
<comment type="similarity">
    <text evidence="2">Belongs to the class-IV pyridoxal-phosphate-dependent aminotransferase family.</text>
</comment>
<accession>A0A1X7RVP0</accession>
<organism evidence="7 8">
    <name type="scientific">Zymoseptoria tritici (strain ST99CH_3D7)</name>
    <dbReference type="NCBI Taxonomy" id="1276538"/>
    <lineage>
        <taxon>Eukaryota</taxon>
        <taxon>Fungi</taxon>
        <taxon>Dikarya</taxon>
        <taxon>Ascomycota</taxon>
        <taxon>Pezizomycotina</taxon>
        <taxon>Dothideomycetes</taxon>
        <taxon>Dothideomycetidae</taxon>
        <taxon>Mycosphaerellales</taxon>
        <taxon>Mycosphaerellaceae</taxon>
        <taxon>Zymoseptoria</taxon>
    </lineage>
</organism>
<feature type="modified residue" description="N6-(pyridoxal phosphate)lysine" evidence="6">
    <location>
        <position position="192"/>
    </location>
</feature>
<evidence type="ECO:0000313" key="8">
    <source>
        <dbReference type="Proteomes" id="UP000215127"/>
    </source>
</evidence>
<dbReference type="InterPro" id="IPR005786">
    <property type="entry name" value="B_amino_transII"/>
</dbReference>
<dbReference type="InterPro" id="IPR001544">
    <property type="entry name" value="Aminotrans_IV"/>
</dbReference>
<evidence type="ECO:0000256" key="6">
    <source>
        <dbReference type="PIRSR" id="PIRSR006468-1"/>
    </source>
</evidence>
<sequence length="356" mass="39526">MPLKPPSDLVDWQRLEFDSIEVNGHVQSIWTSETSCWSVPTFVQDPLLCIHGLSSGLNYGQQVFEGLKAFRHSNDDVHVFRPQAHAARFAQSASLAAIPPVPHELFMRAISMAIELNSEYVPPSSMRQAALYIRPLALASSPALNLRRATQFHFAVYVIPVAAAQKARLEGARALVVEDFDRAAPQGTGRAKIGGNYAPMTVVMERAREQQYDLTLHLDSATHTMIEEFSVSGFVGVRRDGPVTTLLVADGPTVLKSITADSLCQLASSFGWEVDRRQIPFDEVRGFHEAFAVGTAFVLTPIQSITRRSTSETIHFPGRYEDAESSYHRLCEAFKGIQTGERPDTWTWMEKVPIVV</sequence>
<dbReference type="GO" id="GO:0009081">
    <property type="term" value="P:branched-chain amino acid metabolic process"/>
    <property type="evidence" value="ECO:0007669"/>
    <property type="project" value="InterPro"/>
</dbReference>
<evidence type="ECO:0000256" key="5">
    <source>
        <dbReference type="ARBA" id="ARBA00022898"/>
    </source>
</evidence>
<dbReference type="Pfam" id="PF01063">
    <property type="entry name" value="Aminotran_4"/>
    <property type="match status" value="1"/>
</dbReference>
<dbReference type="PANTHER" id="PTHR42825">
    <property type="entry name" value="AMINO ACID AMINOTRANSFERASE"/>
    <property type="match status" value="1"/>
</dbReference>
<dbReference type="InterPro" id="IPR043131">
    <property type="entry name" value="BCAT-like_N"/>
</dbReference>
<dbReference type="Gene3D" id="3.20.10.10">
    <property type="entry name" value="D-amino Acid Aminotransferase, subunit A, domain 2"/>
    <property type="match status" value="1"/>
</dbReference>
<protein>
    <recommendedName>
        <fullName evidence="9">Branched-chain-amino-acid aminotransferase</fullName>
    </recommendedName>
</protein>
<dbReference type="GO" id="GO:0004084">
    <property type="term" value="F:branched-chain-amino-acid transaminase activity"/>
    <property type="evidence" value="ECO:0007669"/>
    <property type="project" value="InterPro"/>
</dbReference>
<comment type="cofactor">
    <cofactor evidence="1">
        <name>pyridoxal 5'-phosphate</name>
        <dbReference type="ChEBI" id="CHEBI:597326"/>
    </cofactor>
</comment>
<dbReference type="Proteomes" id="UP000215127">
    <property type="component" value="Chromosome 6"/>
</dbReference>
<keyword evidence="8" id="KW-1185">Reference proteome</keyword>
<evidence type="ECO:0008006" key="9">
    <source>
        <dbReference type="Google" id="ProtNLM"/>
    </source>
</evidence>
<dbReference type="InterPro" id="IPR036038">
    <property type="entry name" value="Aminotransferase-like"/>
</dbReference>